<evidence type="ECO:0000313" key="8">
    <source>
        <dbReference type="EMBL" id="EBR0607387.1"/>
    </source>
</evidence>
<comment type="caution">
    <text evidence="11">The sequence shown here is derived from an EMBL/GenBank/DDBJ whole genome shotgun (WGS) entry which is preliminary data.</text>
</comment>
<evidence type="ECO:0000313" key="7">
    <source>
        <dbReference type="EMBL" id="EBQ3933325.1"/>
    </source>
</evidence>
<dbReference type="EMBL" id="AAGQZL010000022">
    <property type="protein sequence ID" value="EBR0607387.1"/>
    <property type="molecule type" value="Genomic_DNA"/>
</dbReference>
<evidence type="ECO:0000313" key="12">
    <source>
        <dbReference type="EMBL" id="ECK5072842.1"/>
    </source>
</evidence>
<evidence type="ECO:0000313" key="20">
    <source>
        <dbReference type="EMBL" id="EDJ6089736.1"/>
    </source>
</evidence>
<dbReference type="EMBL" id="AAMOWF010000014">
    <property type="protein sequence ID" value="EDJ6089736.1"/>
    <property type="molecule type" value="Genomic_DNA"/>
</dbReference>
<evidence type="ECO:0000313" key="19">
    <source>
        <dbReference type="EMBL" id="EDG1569855.1"/>
    </source>
</evidence>
<name>A0A5Y3C7N1_SALER</name>
<evidence type="ECO:0000313" key="15">
    <source>
        <dbReference type="EMBL" id="ECS0262134.1"/>
    </source>
</evidence>
<dbReference type="EMBL" id="AAMDDZ010000030">
    <property type="protein sequence ID" value="EDG1569855.1"/>
    <property type="molecule type" value="Genomic_DNA"/>
</dbReference>
<dbReference type="EMBL" id="AAGOVH010000002">
    <property type="protein sequence ID" value="EBQ3933325.1"/>
    <property type="molecule type" value="Genomic_DNA"/>
</dbReference>
<organism evidence="11">
    <name type="scientific">Salmonella enterica</name>
    <name type="common">Salmonella choleraesuis</name>
    <dbReference type="NCBI Taxonomy" id="28901"/>
    <lineage>
        <taxon>Bacteria</taxon>
        <taxon>Pseudomonadati</taxon>
        <taxon>Pseudomonadota</taxon>
        <taxon>Gammaproteobacteria</taxon>
        <taxon>Enterobacterales</taxon>
        <taxon>Enterobacteriaceae</taxon>
        <taxon>Salmonella</taxon>
    </lineage>
</organism>
<sequence>MRHFTNFTKTTELTPVQQELSENCSIQFIHDEAGVDWYILQKLFQPDTLKIQYDKTGLIISADKDATKLFPLNCSVVEFADTDIPDGFQTGNFTYSNGVIAPVQIDYVALATAERDRRMTSVTSKINRLVEAQDDDDITAAELSELTALREYRTKLRRMDLTAAPDINWPEPPED</sequence>
<evidence type="ECO:0000313" key="13">
    <source>
        <dbReference type="EMBL" id="ECR1173914.1"/>
    </source>
</evidence>
<evidence type="ECO:0000313" key="4">
    <source>
        <dbReference type="EMBL" id="EBP9372363.1"/>
    </source>
</evidence>
<proteinExistence type="predicted"/>
<dbReference type="EMBL" id="AACXNN010000017">
    <property type="protein sequence ID" value="EAN2512114.1"/>
    <property type="molecule type" value="Genomic_DNA"/>
</dbReference>
<reference evidence="4" key="2">
    <citation type="submission" date="2018-07" db="EMBL/GenBank/DDBJ databases">
        <authorList>
            <consortium name="GenomeTrakr: Next Generation Sequencing Network for Food Pathogen Tracability"/>
        </authorList>
    </citation>
    <scope>NUCLEOTIDE SEQUENCE</scope>
    <source>
        <strain evidence="4">CFSAN037811</strain>
    </source>
</reference>
<gene>
    <name evidence="7" type="ORF">A2H87_02025</name>
    <name evidence="6" type="ORF">A6808_20325</name>
    <name evidence="8" type="ORF">AIU84_21310</name>
    <name evidence="9" type="ORF">AIX85_16230</name>
    <name evidence="4" type="ORF">AOS38_18000</name>
    <name evidence="5" type="ORF">AXL04_12065</name>
    <name evidence="17" type="ORF">CE784_16595</name>
    <name evidence="10" type="ORF">CP768_20065</name>
    <name evidence="3" type="ORF">D3332_03745</name>
    <name evidence="2" type="ORF">D3453_22000</name>
    <name evidence="1" type="ORF">EAD13_20490</name>
    <name evidence="13" type="ORF">F0X35_09435</name>
    <name evidence="14" type="ORF">F2C55_20905</name>
    <name evidence="15" type="ORF">F2T75_13005</name>
    <name evidence="16" type="ORF">F3S00_12890</name>
    <name evidence="18" type="ORF">F9M29_15860</name>
    <name evidence="11" type="ORF">FPB86_19540</name>
    <name evidence="12" type="ORF">FRK98_14035</name>
    <name evidence="19" type="ORF">GCH56_14560</name>
    <name evidence="20" type="ORF">GFF00_19775</name>
</gene>
<dbReference type="EMBL" id="AAGNUL010000004">
    <property type="protein sequence ID" value="EBQ0718149.1"/>
    <property type="molecule type" value="Genomic_DNA"/>
</dbReference>
<dbReference type="EMBL" id="AAKIFK010000042">
    <property type="protein sequence ID" value="ECS0262134.1"/>
    <property type="molecule type" value="Genomic_DNA"/>
</dbReference>
<dbReference type="AlphaFoldDB" id="A0A5Y3C7N1"/>
<dbReference type="EMBL" id="AAGNIY010000024">
    <property type="protein sequence ID" value="EBP9372363.1"/>
    <property type="molecule type" value="Genomic_DNA"/>
</dbReference>
<evidence type="ECO:0000313" key="16">
    <source>
        <dbReference type="EMBL" id="ECW1145271.1"/>
    </source>
</evidence>
<dbReference type="EMBL" id="AAKVJO010000019">
    <property type="protein sequence ID" value="ECW1145271.1"/>
    <property type="molecule type" value="Genomic_DNA"/>
</dbReference>
<evidence type="ECO:0000313" key="2">
    <source>
        <dbReference type="EMBL" id="EBO8151533.1"/>
    </source>
</evidence>
<dbReference type="EMBL" id="AAGJST010000002">
    <property type="protein sequence ID" value="EBO8213189.1"/>
    <property type="molecule type" value="Genomic_DNA"/>
</dbReference>
<evidence type="ECO:0000313" key="14">
    <source>
        <dbReference type="EMBL" id="ECR7848680.1"/>
    </source>
</evidence>
<dbReference type="EMBL" id="AAIQJV010000034">
    <property type="protein sequence ID" value="ECH0594121.1"/>
    <property type="molecule type" value="Genomic_DNA"/>
</dbReference>
<dbReference type="EMBL" id="AALASZ010000019">
    <property type="protein sequence ID" value="ECX7208788.1"/>
    <property type="molecule type" value="Genomic_DNA"/>
</dbReference>
<dbReference type="EMBL" id="AALKIE010000025">
    <property type="protein sequence ID" value="EDA5123612.1"/>
    <property type="molecule type" value="Genomic_DNA"/>
</dbReference>
<dbReference type="Pfam" id="PF02413">
    <property type="entry name" value="Caudo_TAP"/>
    <property type="match status" value="1"/>
</dbReference>
<protein>
    <submittedName>
        <fullName evidence="11">Tail fiber assembly protein</fullName>
    </submittedName>
</protein>
<dbReference type="EMBL" id="AAKHIZ010000013">
    <property type="protein sequence ID" value="ECR7848680.1"/>
    <property type="molecule type" value="Genomic_DNA"/>
</dbReference>
<evidence type="ECO:0000313" key="6">
    <source>
        <dbReference type="EMBL" id="EBQ3446066.1"/>
    </source>
</evidence>
<dbReference type="EMBL" id="AAHABU010000028">
    <property type="protein sequence ID" value="EBT8408431.1"/>
    <property type="molecule type" value="Genomic_DNA"/>
</dbReference>
<evidence type="ECO:0000313" key="18">
    <source>
        <dbReference type="EMBL" id="EDA5123612.1"/>
    </source>
</evidence>
<evidence type="ECO:0000313" key="9">
    <source>
        <dbReference type="EMBL" id="EBR3962925.1"/>
    </source>
</evidence>
<evidence type="ECO:0000313" key="10">
    <source>
        <dbReference type="EMBL" id="EBT8408431.1"/>
    </source>
</evidence>
<evidence type="ECO:0000313" key="5">
    <source>
        <dbReference type="EMBL" id="EBQ0718149.1"/>
    </source>
</evidence>
<evidence type="ECO:0000313" key="1">
    <source>
        <dbReference type="EMBL" id="EAN2512114.1"/>
    </source>
</evidence>
<evidence type="ECO:0000313" key="11">
    <source>
        <dbReference type="EMBL" id="ECH0594121.1"/>
    </source>
</evidence>
<dbReference type="EMBL" id="AAJCBN010000037">
    <property type="protein sequence ID" value="ECK5072842.1"/>
    <property type="molecule type" value="Genomic_DNA"/>
</dbReference>
<dbReference type="EMBL" id="AAGORQ010000011">
    <property type="protein sequence ID" value="EBQ3446066.1"/>
    <property type="molecule type" value="Genomic_DNA"/>
</dbReference>
<reference evidence="5" key="1">
    <citation type="submission" date="2018-07" db="EMBL/GenBank/DDBJ databases">
        <authorList>
            <consortium name="GenomeTrakr network: Whole genome sequencing for foodborne pathogen traceback"/>
        </authorList>
    </citation>
    <scope>NUCLEOTIDE SEQUENCE</scope>
    <source>
        <strain evidence="8">CFSAN035661</strain>
        <strain evidence="9">CFSAN035963</strain>
        <strain evidence="5">CFSAN038605</strain>
        <strain evidence="6">CFSAN039231</strain>
        <strain evidence="7">CFSAN047986</strain>
    </source>
</reference>
<dbReference type="EMBL" id="AAKEIQ010000002">
    <property type="protein sequence ID" value="ECR1173914.1"/>
    <property type="molecule type" value="Genomic_DNA"/>
</dbReference>
<dbReference type="InterPro" id="IPR003458">
    <property type="entry name" value="Phage_T4_Gp38_tail_assem"/>
</dbReference>
<dbReference type="EMBL" id="AAGSCZ010000020">
    <property type="protein sequence ID" value="EBR3962925.1"/>
    <property type="molecule type" value="Genomic_DNA"/>
</dbReference>
<evidence type="ECO:0000313" key="3">
    <source>
        <dbReference type="EMBL" id="EBO8213189.1"/>
    </source>
</evidence>
<evidence type="ECO:0000313" key="17">
    <source>
        <dbReference type="EMBL" id="ECX7208788.1"/>
    </source>
</evidence>
<dbReference type="EMBL" id="AAGJSG010000018">
    <property type="protein sequence ID" value="EBO8151533.1"/>
    <property type="molecule type" value="Genomic_DNA"/>
</dbReference>
<dbReference type="RefSeq" id="WP_001528720.1">
    <property type="nucleotide sequence ID" value="NZ_JANAFI010000002.1"/>
</dbReference>
<reference evidence="11" key="3">
    <citation type="submission" date="2019-07" db="EMBL/GenBank/DDBJ databases">
        <authorList>
            <consortium name="PulseNet: The National Subtyping Network for Foodborne Disease Surveillance"/>
            <person name="Tarr C.L."/>
            <person name="Trees E."/>
            <person name="Katz L.S."/>
            <person name="Carleton-Romer H.A."/>
            <person name="Stroika S."/>
            <person name="Kucerova Z."/>
            <person name="Roache K.F."/>
            <person name="Sabol A.L."/>
            <person name="Besser J."/>
            <person name="Gerner-Smidt P."/>
        </authorList>
    </citation>
    <scope>NUCLEOTIDE SEQUENCE</scope>
    <source>
        <strain evidence="17">PNUSAS016521</strain>
        <strain evidence="10">PNUSAS022883</strain>
        <strain evidence="2">PNUSAS053063</strain>
        <strain evidence="3">PNUSAS053227</strain>
        <strain evidence="1">PNUSAS054496</strain>
        <strain evidence="11">PNUSAS083492</strain>
        <strain evidence="12">PNUSAS086255</strain>
        <strain evidence="13">PNUSAS091068</strain>
        <strain evidence="14">PNUSAS096682</strain>
        <strain evidence="15">PNUSAS098055</strain>
        <strain evidence="16">PNUSAS099179</strain>
        <strain evidence="18">PNUSAS103242</strain>
        <strain evidence="19">PNUSAS109042</strain>
        <strain evidence="20">PNUSAS111653</strain>
    </source>
</reference>
<accession>A0A5Y3C7N1</accession>